<evidence type="ECO:0008006" key="11">
    <source>
        <dbReference type="Google" id="ProtNLM"/>
    </source>
</evidence>
<dbReference type="Proteomes" id="UP000247233">
    <property type="component" value="Unassembled WGS sequence"/>
</dbReference>
<feature type="compositionally biased region" description="Polar residues" evidence="6">
    <location>
        <begin position="317"/>
        <end position="329"/>
    </location>
</feature>
<evidence type="ECO:0000256" key="4">
    <source>
        <dbReference type="ARBA" id="ARBA00022729"/>
    </source>
</evidence>
<keyword evidence="7" id="KW-1133">Transmembrane helix</keyword>
<dbReference type="VEuPathDB" id="FungiDB:BO70DRAFT_366142"/>
<gene>
    <name evidence="9" type="ORF">BO70DRAFT_366142</name>
</gene>
<feature type="region of interest" description="Disordered" evidence="6">
    <location>
        <begin position="183"/>
        <end position="208"/>
    </location>
</feature>
<evidence type="ECO:0000256" key="7">
    <source>
        <dbReference type="SAM" id="Phobius"/>
    </source>
</evidence>
<feature type="signal peptide" evidence="8">
    <location>
        <begin position="1"/>
        <end position="24"/>
    </location>
</feature>
<evidence type="ECO:0000313" key="10">
    <source>
        <dbReference type="Proteomes" id="UP000247233"/>
    </source>
</evidence>
<dbReference type="STRING" id="1448321.A0A317V312"/>
<comment type="caution">
    <text evidence="9">The sequence shown here is derived from an EMBL/GenBank/DDBJ whole genome shotgun (WGS) entry which is preliminary data.</text>
</comment>
<organism evidence="9 10">
    <name type="scientific">Aspergillus heteromorphus CBS 117.55</name>
    <dbReference type="NCBI Taxonomy" id="1448321"/>
    <lineage>
        <taxon>Eukaryota</taxon>
        <taxon>Fungi</taxon>
        <taxon>Dikarya</taxon>
        <taxon>Ascomycota</taxon>
        <taxon>Pezizomycotina</taxon>
        <taxon>Eurotiomycetes</taxon>
        <taxon>Eurotiomycetidae</taxon>
        <taxon>Eurotiales</taxon>
        <taxon>Aspergillaceae</taxon>
        <taxon>Aspergillus</taxon>
        <taxon>Aspergillus subgen. Circumdati</taxon>
    </lineage>
</organism>
<dbReference type="InterPro" id="IPR051648">
    <property type="entry name" value="CWI-Assembly_Regulator"/>
</dbReference>
<protein>
    <recommendedName>
        <fullName evidence="11">Receptor L-domain domain-containing protein</fullName>
    </recommendedName>
</protein>
<evidence type="ECO:0000313" key="9">
    <source>
        <dbReference type="EMBL" id="PWY68475.1"/>
    </source>
</evidence>
<dbReference type="EMBL" id="MSFL01000036">
    <property type="protein sequence ID" value="PWY68475.1"/>
    <property type="molecule type" value="Genomic_DNA"/>
</dbReference>
<dbReference type="AlphaFoldDB" id="A0A317V312"/>
<dbReference type="PANTHER" id="PTHR31018:SF3">
    <property type="entry name" value="RECEPTOR PROTEIN-TYROSINE KINASE"/>
    <property type="match status" value="1"/>
</dbReference>
<keyword evidence="7" id="KW-0472">Membrane</keyword>
<sequence>MIPPLDYTGFFLSLAAVAIRPVAGSSNSSCSSTTTITSQSDADALSSCSTLSGTLTISPSATGTISIPNIQTLNGGLVLQDTSSLDTLSASDLQTVHGKIYIEDNDALRNLSLPDLQTVGGEIDISGNAKLKDLVLDGLQEVDGALVLSGTFDEISFSDLDSVKGQTSIKSHGGSFRCSSLDSLRGDDDDDDNNNHNHNHGNSNSNSNSVFQGSYSCSDGSSSGLSAGAKAGIAIAVIVVVMLIVLFAWWRVRKMRKQKRRRNGPTDKNQYTAVGVGHHDEEMVLGDEKTRMNRNSDLASPGNIPRKPLSPPPPEEANTSMDTSMLSTSPPVPVALLPGAADRATDADADGQSLFLHPIPRRRPSETDVPLLDSGDVHEAPAAPVERVYELDGGPVRGTHQQPINHE</sequence>
<feature type="region of interest" description="Disordered" evidence="6">
    <location>
        <begin position="293"/>
        <end position="337"/>
    </location>
</feature>
<evidence type="ECO:0000256" key="3">
    <source>
        <dbReference type="ARBA" id="ARBA00022525"/>
    </source>
</evidence>
<dbReference type="SUPFAM" id="SSF52058">
    <property type="entry name" value="L domain-like"/>
    <property type="match status" value="1"/>
</dbReference>
<dbReference type="InterPro" id="IPR036941">
    <property type="entry name" value="Rcpt_L-dom_sf"/>
</dbReference>
<feature type="chain" id="PRO_5016233935" description="Receptor L-domain domain-containing protein" evidence="8">
    <location>
        <begin position="25"/>
        <end position="407"/>
    </location>
</feature>
<keyword evidence="2" id="KW-0134">Cell wall</keyword>
<proteinExistence type="predicted"/>
<feature type="region of interest" description="Disordered" evidence="6">
    <location>
        <begin position="354"/>
        <end position="384"/>
    </location>
</feature>
<dbReference type="OrthoDB" id="536881at2759"/>
<keyword evidence="3" id="KW-0964">Secreted</keyword>
<reference evidence="9 10" key="1">
    <citation type="submission" date="2016-12" db="EMBL/GenBank/DDBJ databases">
        <title>The genomes of Aspergillus section Nigri reveals drivers in fungal speciation.</title>
        <authorList>
            <consortium name="DOE Joint Genome Institute"/>
            <person name="Vesth T.C."/>
            <person name="Nybo J."/>
            <person name="Theobald S."/>
            <person name="Brandl J."/>
            <person name="Frisvad J.C."/>
            <person name="Nielsen K.F."/>
            <person name="Lyhne E.K."/>
            <person name="Kogle M.E."/>
            <person name="Kuo A."/>
            <person name="Riley R."/>
            <person name="Clum A."/>
            <person name="Nolan M."/>
            <person name="Lipzen A."/>
            <person name="Salamov A."/>
            <person name="Henrissat B."/>
            <person name="Wiebenga A."/>
            <person name="De Vries R.P."/>
            <person name="Grigoriev I.V."/>
            <person name="Mortensen U.H."/>
            <person name="Andersen M.R."/>
            <person name="Baker S.E."/>
        </authorList>
    </citation>
    <scope>NUCLEOTIDE SEQUENCE [LARGE SCALE GENOMIC DNA]</scope>
    <source>
        <strain evidence="9 10">CBS 117.55</strain>
    </source>
</reference>
<keyword evidence="7" id="KW-0812">Transmembrane</keyword>
<evidence type="ECO:0000256" key="5">
    <source>
        <dbReference type="ARBA" id="ARBA00023180"/>
    </source>
</evidence>
<dbReference type="GeneID" id="37066495"/>
<dbReference type="Pfam" id="PF12454">
    <property type="entry name" value="Ecm33"/>
    <property type="match status" value="1"/>
</dbReference>
<dbReference type="PANTHER" id="PTHR31018">
    <property type="entry name" value="SPORULATION-SPECIFIC PROTEIN-RELATED"/>
    <property type="match status" value="1"/>
</dbReference>
<dbReference type="RefSeq" id="XP_025395284.1">
    <property type="nucleotide sequence ID" value="XM_025544258.1"/>
</dbReference>
<evidence type="ECO:0000256" key="2">
    <source>
        <dbReference type="ARBA" id="ARBA00022512"/>
    </source>
</evidence>
<feature type="region of interest" description="Disordered" evidence="6">
    <location>
        <begin position="256"/>
        <end position="281"/>
    </location>
</feature>
<comment type="subcellular location">
    <subcellularLocation>
        <location evidence="1">Secreted</location>
        <location evidence="1">Cell wall</location>
    </subcellularLocation>
</comment>
<keyword evidence="10" id="KW-1185">Reference proteome</keyword>
<dbReference type="Gene3D" id="3.80.20.20">
    <property type="entry name" value="Receptor L-domain"/>
    <property type="match status" value="1"/>
</dbReference>
<keyword evidence="4 8" id="KW-0732">Signal</keyword>
<evidence type="ECO:0000256" key="6">
    <source>
        <dbReference type="SAM" id="MobiDB-lite"/>
    </source>
</evidence>
<feature type="transmembrane region" description="Helical" evidence="7">
    <location>
        <begin position="231"/>
        <end position="252"/>
    </location>
</feature>
<evidence type="ECO:0000256" key="1">
    <source>
        <dbReference type="ARBA" id="ARBA00004191"/>
    </source>
</evidence>
<accession>A0A317V312</accession>
<evidence type="ECO:0000256" key="8">
    <source>
        <dbReference type="SAM" id="SignalP"/>
    </source>
</evidence>
<name>A0A317V312_9EURO</name>
<keyword evidence="5" id="KW-0325">Glycoprotein</keyword>